<name>A0A444YDA0_ARAHY</name>
<proteinExistence type="predicted"/>
<keyword evidence="2" id="KW-1185">Reference proteome</keyword>
<reference evidence="1 2" key="1">
    <citation type="submission" date="2019-01" db="EMBL/GenBank/DDBJ databases">
        <title>Sequencing of cultivated peanut Arachis hypogaea provides insights into genome evolution and oil improvement.</title>
        <authorList>
            <person name="Chen X."/>
        </authorList>
    </citation>
    <scope>NUCLEOTIDE SEQUENCE [LARGE SCALE GENOMIC DNA]</scope>
    <source>
        <strain evidence="2">cv. Fuhuasheng</strain>
        <tissue evidence="1">Leaves</tissue>
    </source>
</reference>
<evidence type="ECO:0000313" key="2">
    <source>
        <dbReference type="Proteomes" id="UP000289738"/>
    </source>
</evidence>
<protein>
    <submittedName>
        <fullName evidence="1">Uncharacterized protein</fullName>
    </submittedName>
</protein>
<organism evidence="1 2">
    <name type="scientific">Arachis hypogaea</name>
    <name type="common">Peanut</name>
    <dbReference type="NCBI Taxonomy" id="3818"/>
    <lineage>
        <taxon>Eukaryota</taxon>
        <taxon>Viridiplantae</taxon>
        <taxon>Streptophyta</taxon>
        <taxon>Embryophyta</taxon>
        <taxon>Tracheophyta</taxon>
        <taxon>Spermatophyta</taxon>
        <taxon>Magnoliopsida</taxon>
        <taxon>eudicotyledons</taxon>
        <taxon>Gunneridae</taxon>
        <taxon>Pentapetalae</taxon>
        <taxon>rosids</taxon>
        <taxon>fabids</taxon>
        <taxon>Fabales</taxon>
        <taxon>Fabaceae</taxon>
        <taxon>Papilionoideae</taxon>
        <taxon>50 kb inversion clade</taxon>
        <taxon>dalbergioids sensu lato</taxon>
        <taxon>Dalbergieae</taxon>
        <taxon>Pterocarpus clade</taxon>
        <taxon>Arachis</taxon>
    </lineage>
</organism>
<sequence length="399" mass="44468">MPNVSSTNKFNTTHQHLVIFCFLFTKSHTTLSPSLTLFAWCPNLKLEPTHLSLLSPLCPSSPSPAPQALVAPSSSSPLKLWSPPQARRCLKLCRPLKLVTASSSVAALSSSPPQAHVAASSSSPPRALVAASSSRRRFKFVSSPSCFGHQRFLGPESGFRVSASARVFHQRLLRLSAYVVVDLDYNRITTSEEIPPIPEPEYRFLRGEVIKLLYPNVIGIDELKAGIYSVSEHYTKFVAKQWGADHDLQLRDDDVAYELHAKVLLRIQELECSKIIHLELKGTNAYSKVDSTVKHKQNFDRFLISQKPLSNVNTSAKKRDHCYSLAEDFLEITPRKTIGELKECKEDGDYAVYGTIMGVIGGLDWFVAQCRCGIEVVLKLGSYYCEKSSKHVDLFSLKL</sequence>
<comment type="caution">
    <text evidence="1">The sequence shown here is derived from an EMBL/GenBank/DDBJ whole genome shotgun (WGS) entry which is preliminary data.</text>
</comment>
<dbReference type="AlphaFoldDB" id="A0A444YDA0"/>
<gene>
    <name evidence="1" type="ORF">Ahy_B07g087896</name>
</gene>
<dbReference type="Proteomes" id="UP000289738">
    <property type="component" value="Chromosome B07"/>
</dbReference>
<dbReference type="EMBL" id="SDMP01000017">
    <property type="protein sequence ID" value="RYQ99884.1"/>
    <property type="molecule type" value="Genomic_DNA"/>
</dbReference>
<dbReference type="STRING" id="3818.A0A444YDA0"/>
<accession>A0A444YDA0</accession>
<evidence type="ECO:0000313" key="1">
    <source>
        <dbReference type="EMBL" id="RYQ99884.1"/>
    </source>
</evidence>